<evidence type="ECO:0000313" key="1">
    <source>
        <dbReference type="EMBL" id="KAB8356536.1"/>
    </source>
</evidence>
<dbReference type="AlphaFoldDB" id="A0A5N6KXE6"/>
<name>A0A5N6KXE6_9ROSI</name>
<sequence>MASYQRLSNRNLGGVIRASGTLKPRIAHDIRARPPQSTGLRGGRHSMFLHVAPPSTKREIIRPQGRDVAWDFGPCYGIIVSHSRHRG</sequence>
<protein>
    <submittedName>
        <fullName evidence="1">Uncharacterized protein</fullName>
    </submittedName>
</protein>
<dbReference type="EMBL" id="VIBQ01000016">
    <property type="protein sequence ID" value="KAB8356536.1"/>
    <property type="molecule type" value="Genomic_DNA"/>
</dbReference>
<comment type="caution">
    <text evidence="1">The sequence shown here is derived from an EMBL/GenBank/DDBJ whole genome shotgun (WGS) entry which is preliminary data.</text>
</comment>
<gene>
    <name evidence="1" type="ORF">FH972_024119</name>
</gene>
<dbReference type="Proteomes" id="UP000327013">
    <property type="component" value="Unassembled WGS sequence"/>
</dbReference>
<organism evidence="1 2">
    <name type="scientific">Carpinus fangiana</name>
    <dbReference type="NCBI Taxonomy" id="176857"/>
    <lineage>
        <taxon>Eukaryota</taxon>
        <taxon>Viridiplantae</taxon>
        <taxon>Streptophyta</taxon>
        <taxon>Embryophyta</taxon>
        <taxon>Tracheophyta</taxon>
        <taxon>Spermatophyta</taxon>
        <taxon>Magnoliopsida</taxon>
        <taxon>eudicotyledons</taxon>
        <taxon>Gunneridae</taxon>
        <taxon>Pentapetalae</taxon>
        <taxon>rosids</taxon>
        <taxon>fabids</taxon>
        <taxon>Fagales</taxon>
        <taxon>Betulaceae</taxon>
        <taxon>Carpinus</taxon>
    </lineage>
</organism>
<evidence type="ECO:0000313" key="2">
    <source>
        <dbReference type="Proteomes" id="UP000327013"/>
    </source>
</evidence>
<reference evidence="1 2" key="1">
    <citation type="submission" date="2019-06" db="EMBL/GenBank/DDBJ databases">
        <title>A chromosomal-level reference genome of Carpinus fangiana (Coryloideae, Betulaceae).</title>
        <authorList>
            <person name="Yang X."/>
            <person name="Wang Z."/>
            <person name="Zhang L."/>
            <person name="Hao G."/>
            <person name="Liu J."/>
            <person name="Yang Y."/>
        </authorList>
    </citation>
    <scope>NUCLEOTIDE SEQUENCE [LARGE SCALE GENOMIC DNA]</scope>
    <source>
        <strain evidence="1">Cfa_2016G</strain>
        <tissue evidence="1">Leaf</tissue>
    </source>
</reference>
<proteinExistence type="predicted"/>
<accession>A0A5N6KXE6</accession>
<keyword evidence="2" id="KW-1185">Reference proteome</keyword>